<evidence type="ECO:0000256" key="1">
    <source>
        <dbReference type="SAM" id="SignalP"/>
    </source>
</evidence>
<proteinExistence type="predicted"/>
<dbReference type="EMBL" id="BJXK01000011">
    <property type="protein sequence ID" value="GEM80560.1"/>
    <property type="molecule type" value="Genomic_DNA"/>
</dbReference>
<comment type="caution">
    <text evidence="2">The sequence shown here is derived from an EMBL/GenBank/DDBJ whole genome shotgun (WGS) entry which is preliminary data.</text>
</comment>
<evidence type="ECO:0008006" key="4">
    <source>
        <dbReference type="Google" id="ProtNLM"/>
    </source>
</evidence>
<accession>A0A511QT80</accession>
<protein>
    <recommendedName>
        <fullName evidence="4">Transporter</fullName>
    </recommendedName>
</protein>
<dbReference type="RefSeq" id="WP_119010154.1">
    <property type="nucleotide sequence ID" value="NZ_BJXK01000011.1"/>
</dbReference>
<dbReference type="Proteomes" id="UP000321113">
    <property type="component" value="Unassembled WGS sequence"/>
</dbReference>
<feature type="signal peptide" evidence="1">
    <location>
        <begin position="1"/>
        <end position="21"/>
    </location>
</feature>
<dbReference type="OrthoDB" id="9809066at2"/>
<organism evidence="2 3">
    <name type="scientific">Vibrio superstes NBRC 103154</name>
    <dbReference type="NCBI Taxonomy" id="1219062"/>
    <lineage>
        <taxon>Bacteria</taxon>
        <taxon>Pseudomonadati</taxon>
        <taxon>Pseudomonadota</taxon>
        <taxon>Gammaproteobacteria</taxon>
        <taxon>Vibrionales</taxon>
        <taxon>Vibrionaceae</taxon>
        <taxon>Vibrio</taxon>
    </lineage>
</organism>
<reference evidence="2 3" key="1">
    <citation type="submission" date="2019-07" db="EMBL/GenBank/DDBJ databases">
        <title>Whole genome shotgun sequence of Vibrio superstes NBRC 103154.</title>
        <authorList>
            <person name="Hosoyama A."/>
            <person name="Uohara A."/>
            <person name="Ohji S."/>
            <person name="Ichikawa N."/>
        </authorList>
    </citation>
    <scope>NUCLEOTIDE SEQUENCE [LARGE SCALE GENOMIC DNA]</scope>
    <source>
        <strain evidence="2 3">NBRC 103154</strain>
    </source>
</reference>
<name>A0A511QT80_9VIBR</name>
<evidence type="ECO:0000313" key="3">
    <source>
        <dbReference type="Proteomes" id="UP000321113"/>
    </source>
</evidence>
<evidence type="ECO:0000313" key="2">
    <source>
        <dbReference type="EMBL" id="GEM80560.1"/>
    </source>
</evidence>
<keyword evidence="1" id="KW-0732">Signal</keyword>
<dbReference type="AlphaFoldDB" id="A0A511QT80"/>
<feature type="chain" id="PRO_5022239596" description="Transporter" evidence="1">
    <location>
        <begin position="22"/>
        <end position="279"/>
    </location>
</feature>
<sequence>MYKIIKTLILGASLIATTSVAEENLQKATNNKSVAEKAAKELANPNTAYASMTLKLQYFGGYEDGGSSFNTTFQPVLPFPLDNGDKVIFRPAISYVSSDYSVNGAEAPSGVSDISFDLAYATSFGGDPTNLIATGIFATVPTGSSDLTGDQFAAGPELFLGKLSQQRIYGALNTHQWGFANNGEKDDVNRTGVQLIWVEILGGGWTAGSAPQMSYDWNTDQAEIPLNLMVSKTTVIAGRPWKFALEANYYIEKDEKTRPDFMIGFNITPVVENQLANLF</sequence>
<keyword evidence="3" id="KW-1185">Reference proteome</keyword>
<gene>
    <name evidence="2" type="ORF">VSU01S_28050</name>
</gene>